<dbReference type="AlphaFoldDB" id="A0A3A9JCS4"/>
<reference evidence="3 6" key="1">
    <citation type="submission" date="2018-09" db="EMBL/GenBank/DDBJ databases">
        <title>Roseomonas sp. nov., isolated from feces of Tibetan antelopes in the Qinghai-Tibet plateau, China.</title>
        <authorList>
            <person name="Tian Z."/>
        </authorList>
    </citation>
    <scope>NUCLEOTIDE SEQUENCE [LARGE SCALE GENOMIC DNA]</scope>
    <source>
        <strain evidence="4 5">Z23</strain>
        <strain evidence="3 6">Z24</strain>
    </source>
</reference>
<dbReference type="RefSeq" id="WP_120640015.1">
    <property type="nucleotide sequence ID" value="NZ_RAQU01000158.1"/>
</dbReference>
<dbReference type="GO" id="GO:0016757">
    <property type="term" value="F:glycosyltransferase activity"/>
    <property type="evidence" value="ECO:0007669"/>
    <property type="project" value="InterPro"/>
</dbReference>
<accession>A0A3A9JCS4</accession>
<comment type="caution">
    <text evidence="3">The sequence shown here is derived from an EMBL/GenBank/DDBJ whole genome shotgun (WGS) entry which is preliminary data.</text>
</comment>
<keyword evidence="3" id="KW-0808">Transferase</keyword>
<dbReference type="Pfam" id="PF13439">
    <property type="entry name" value="Glyco_transf_4"/>
    <property type="match status" value="1"/>
</dbReference>
<organism evidence="3 6">
    <name type="scientific">Teichococcus wenyumeiae</name>
    <dbReference type="NCBI Taxonomy" id="2478470"/>
    <lineage>
        <taxon>Bacteria</taxon>
        <taxon>Pseudomonadati</taxon>
        <taxon>Pseudomonadota</taxon>
        <taxon>Alphaproteobacteria</taxon>
        <taxon>Acetobacterales</taxon>
        <taxon>Roseomonadaceae</taxon>
        <taxon>Roseomonas</taxon>
    </lineage>
</organism>
<evidence type="ECO:0000313" key="4">
    <source>
        <dbReference type="EMBL" id="RMI26418.1"/>
    </source>
</evidence>
<evidence type="ECO:0000313" key="6">
    <source>
        <dbReference type="Proteomes" id="UP000278036"/>
    </source>
</evidence>
<dbReference type="CDD" id="cd03811">
    <property type="entry name" value="GT4_GT28_WabH-like"/>
    <property type="match status" value="1"/>
</dbReference>
<name>A0A3A9JCS4_9PROT</name>
<dbReference type="InterPro" id="IPR001296">
    <property type="entry name" value="Glyco_trans_1"/>
</dbReference>
<evidence type="ECO:0000313" key="3">
    <source>
        <dbReference type="EMBL" id="RKK02375.1"/>
    </source>
</evidence>
<keyword evidence="5" id="KW-1185">Reference proteome</keyword>
<evidence type="ECO:0000259" key="2">
    <source>
        <dbReference type="Pfam" id="PF13439"/>
    </source>
</evidence>
<dbReference type="EMBL" id="RAQU01000158">
    <property type="protein sequence ID" value="RKK02375.1"/>
    <property type="molecule type" value="Genomic_DNA"/>
</dbReference>
<dbReference type="PANTHER" id="PTHR45947:SF3">
    <property type="entry name" value="SULFOQUINOVOSYL TRANSFERASE SQD2"/>
    <property type="match status" value="1"/>
</dbReference>
<dbReference type="InParanoid" id="A0A3A9JCS4"/>
<proteinExistence type="predicted"/>
<feature type="domain" description="Glycosyl transferase family 1" evidence="1">
    <location>
        <begin position="184"/>
        <end position="350"/>
    </location>
</feature>
<evidence type="ECO:0000259" key="1">
    <source>
        <dbReference type="Pfam" id="PF00534"/>
    </source>
</evidence>
<dbReference type="FunCoup" id="A0A3A9JCS4">
    <property type="interactions" value="34"/>
</dbReference>
<gene>
    <name evidence="3" type="ORF">D6Z83_20075</name>
    <name evidence="4" type="ORF">EBE87_03840</name>
</gene>
<dbReference type="InterPro" id="IPR028098">
    <property type="entry name" value="Glyco_trans_4-like_N"/>
</dbReference>
<dbReference type="PANTHER" id="PTHR45947">
    <property type="entry name" value="SULFOQUINOVOSYL TRANSFERASE SQD2"/>
    <property type="match status" value="1"/>
</dbReference>
<dbReference type="Gene3D" id="3.40.50.2000">
    <property type="entry name" value="Glycogen Phosphorylase B"/>
    <property type="match status" value="2"/>
</dbReference>
<dbReference type="Pfam" id="PF00534">
    <property type="entry name" value="Glycos_transf_1"/>
    <property type="match status" value="1"/>
</dbReference>
<dbReference type="Proteomes" id="UP000278036">
    <property type="component" value="Unassembled WGS sequence"/>
</dbReference>
<protein>
    <submittedName>
        <fullName evidence="3 4">Glycosyltransferase</fullName>
    </submittedName>
</protein>
<dbReference type="Proteomes" id="UP000274097">
    <property type="component" value="Unassembled WGS sequence"/>
</dbReference>
<dbReference type="OrthoDB" id="5443996at2"/>
<evidence type="ECO:0000313" key="5">
    <source>
        <dbReference type="Proteomes" id="UP000274097"/>
    </source>
</evidence>
<dbReference type="EMBL" id="RFLX01000002">
    <property type="protein sequence ID" value="RMI26418.1"/>
    <property type="molecule type" value="Genomic_DNA"/>
</dbReference>
<sequence>MAHRKTILFVHFGENWIRGSERVLLDLMAGLDQRRFRALLWCNAEAIAAEARRIGVQSVISPMAYFLDYSSPRPSPMAFLRLVREGIRLIRQENVAMVHANGAAPCQWMAPAARMAGVPLLAHLHAPYHKRSRYVTLLHMASRVVGASRHVLQGLGEDGLAASRLRVVMNGIDEARLAGPDRGFRQALGISPDDFVILSVGSLIRRKGHDRLIAALTRMRTSSPARLVIVGEGEDRGALEETARHLGLQGRVHFLGGRPALAATYQDADCFALASRVEAFGLVLAEAAVCGLPCVAVATGGIPEVVQDGRTGLLVHETEEEGIIASLARNLDQLAEDATMRATMGRAGQQAVSQSFSVERMVGEFEALYGEVIAAPAGHGWRGVALDPYLRAASYWPRRRSRASA</sequence>
<dbReference type="SUPFAM" id="SSF53756">
    <property type="entry name" value="UDP-Glycosyltransferase/glycogen phosphorylase"/>
    <property type="match status" value="1"/>
</dbReference>
<dbReference type="InterPro" id="IPR050194">
    <property type="entry name" value="Glycosyltransferase_grp1"/>
</dbReference>
<feature type="domain" description="Glycosyltransferase subfamily 4-like N-terminal" evidence="2">
    <location>
        <begin position="18"/>
        <end position="176"/>
    </location>
</feature>